<dbReference type="Gene3D" id="1.10.600.10">
    <property type="entry name" value="Farnesyl Diphosphate Synthase"/>
    <property type="match status" value="1"/>
</dbReference>
<keyword evidence="7" id="KW-0414">Isoprene biosynthesis</keyword>
<dbReference type="GO" id="GO:0046872">
    <property type="term" value="F:metal ion binding"/>
    <property type="evidence" value="ECO:0007669"/>
    <property type="project" value="UniProtKB-KW"/>
</dbReference>
<dbReference type="GO" id="GO:0004659">
    <property type="term" value="F:prenyltransferase activity"/>
    <property type="evidence" value="ECO:0007669"/>
    <property type="project" value="InterPro"/>
</dbReference>
<protein>
    <recommendedName>
        <fullName evidence="12">Geranylgeranyl diphosphate synthase</fullName>
    </recommendedName>
</protein>
<evidence type="ECO:0000256" key="2">
    <source>
        <dbReference type="ARBA" id="ARBA00005128"/>
    </source>
</evidence>
<comment type="cofactor">
    <cofactor evidence="1">
        <name>Mg(2+)</name>
        <dbReference type="ChEBI" id="CHEBI:18420"/>
    </cofactor>
</comment>
<dbReference type="Pfam" id="PF00348">
    <property type="entry name" value="polyprenyl_synt"/>
    <property type="match status" value="1"/>
</dbReference>
<comment type="similarity">
    <text evidence="3 8">Belongs to the FPP/GGPP synthase family.</text>
</comment>
<dbReference type="Proteomes" id="UP000747110">
    <property type="component" value="Unassembled WGS sequence"/>
</dbReference>
<comment type="pathway">
    <text evidence="2">Isoprenoid biosynthesis.</text>
</comment>
<dbReference type="SFLD" id="SFLDG01017">
    <property type="entry name" value="Polyprenyl_Transferase_Like"/>
    <property type="match status" value="1"/>
</dbReference>
<dbReference type="PANTHER" id="PTHR43281">
    <property type="entry name" value="FARNESYL DIPHOSPHATE SYNTHASE"/>
    <property type="match status" value="1"/>
</dbReference>
<dbReference type="SFLD" id="SFLDS00005">
    <property type="entry name" value="Isoprenoid_Synthase_Type_I"/>
    <property type="match status" value="1"/>
</dbReference>
<dbReference type="PROSITE" id="PS00723">
    <property type="entry name" value="POLYPRENYL_SYNTHASE_1"/>
    <property type="match status" value="1"/>
</dbReference>
<dbReference type="InterPro" id="IPR000092">
    <property type="entry name" value="Polyprenyl_synt"/>
</dbReference>
<evidence type="ECO:0000313" key="10">
    <source>
        <dbReference type="EMBL" id="GIM10938.1"/>
    </source>
</evidence>
<proteinExistence type="inferred from homology"/>
<dbReference type="NCBIfam" id="NF045485">
    <property type="entry name" value="FPPsyn"/>
    <property type="match status" value="1"/>
</dbReference>
<evidence type="ECO:0000256" key="3">
    <source>
        <dbReference type="ARBA" id="ARBA00006706"/>
    </source>
</evidence>
<evidence type="ECO:0000256" key="1">
    <source>
        <dbReference type="ARBA" id="ARBA00001946"/>
    </source>
</evidence>
<keyword evidence="11" id="KW-1185">Reference proteome</keyword>
<organism evidence="9 11">
    <name type="scientific">Volvox reticuliferus</name>
    <dbReference type="NCBI Taxonomy" id="1737510"/>
    <lineage>
        <taxon>Eukaryota</taxon>
        <taxon>Viridiplantae</taxon>
        <taxon>Chlorophyta</taxon>
        <taxon>core chlorophytes</taxon>
        <taxon>Chlorophyceae</taxon>
        <taxon>CS clade</taxon>
        <taxon>Chlamydomonadales</taxon>
        <taxon>Volvocaceae</taxon>
        <taxon>Volvox</taxon>
    </lineage>
</organism>
<evidence type="ECO:0000313" key="9">
    <source>
        <dbReference type="EMBL" id="GIL84663.1"/>
    </source>
</evidence>
<sequence>MQMQLQLPAHQAGCSARRRGHVTRSCGLRPKQGQLVKAFPIRRVVVRVATATAEQVEVKPAGSFDFNLYMVDRAKMVNKALDEAVPQKYPDTLYESMRYSLLAGGKRVRPALCLAACELVGGDVTAAMPAACAMEMVHTMSLIHDDLPSMDNDDFRRGRPTNHKVYGEDIAILSGDALLTFAFEHIARATKGVSADRVLRVIMELGRASGAEGLVAGQVVDIQSEDKSVGLDVLQYIHIHKTAALLEASVVCGAIAGGADEVTIEKLRKYSRNIGLAFQVIDDILDVTQTTEQLGKTAAKDLAVNKTTYPKLLGLEKSKEVADQLILEAIQQLDGFDAAKAAPLVALAKYIGYRQN</sequence>
<dbReference type="GO" id="GO:0005737">
    <property type="term" value="C:cytoplasm"/>
    <property type="evidence" value="ECO:0007669"/>
    <property type="project" value="UniProtKB-ARBA"/>
</dbReference>
<evidence type="ECO:0000313" key="11">
    <source>
        <dbReference type="Proteomes" id="UP000747110"/>
    </source>
</evidence>
<dbReference type="FunFam" id="1.10.600.10:FF:000001">
    <property type="entry name" value="Geranylgeranyl diphosphate synthase"/>
    <property type="match status" value="1"/>
</dbReference>
<keyword evidence="6" id="KW-0460">Magnesium</keyword>
<evidence type="ECO:0000256" key="7">
    <source>
        <dbReference type="ARBA" id="ARBA00023229"/>
    </source>
</evidence>
<evidence type="ECO:0000256" key="4">
    <source>
        <dbReference type="ARBA" id="ARBA00022679"/>
    </source>
</evidence>
<gene>
    <name evidence="9" type="ORF">Vretifemale_13280</name>
    <name evidence="10" type="ORF">Vretimale_14530</name>
</gene>
<dbReference type="OrthoDB" id="6921389at2759"/>
<dbReference type="EMBL" id="BNCQ01000036">
    <property type="protein sequence ID" value="GIM10938.1"/>
    <property type="molecule type" value="Genomic_DNA"/>
</dbReference>
<reference evidence="9" key="1">
    <citation type="journal article" date="2021" name="Proc. Natl. Acad. Sci. U.S.A.">
        <title>Three genomes in the algal genus Volvox reveal the fate of a haploid sex-determining region after a transition to homothallism.</title>
        <authorList>
            <person name="Yamamoto K."/>
            <person name="Hamaji T."/>
            <person name="Kawai-Toyooka H."/>
            <person name="Matsuzaki R."/>
            <person name="Takahashi F."/>
            <person name="Nishimura Y."/>
            <person name="Kawachi M."/>
            <person name="Noguchi H."/>
            <person name="Minakuchi Y."/>
            <person name="Umen J.G."/>
            <person name="Toyoda A."/>
            <person name="Nozaki H."/>
        </authorList>
    </citation>
    <scope>NUCLEOTIDE SEQUENCE</scope>
    <source>
        <strain evidence="10">NIES-3785</strain>
        <strain evidence="9">NIES-3786</strain>
    </source>
</reference>
<accession>A0A8J4CJX6</accession>
<evidence type="ECO:0000256" key="8">
    <source>
        <dbReference type="RuleBase" id="RU004466"/>
    </source>
</evidence>
<name>A0A8J4CJX6_9CHLO</name>
<dbReference type="EMBL" id="BNCP01000030">
    <property type="protein sequence ID" value="GIL84663.1"/>
    <property type="molecule type" value="Genomic_DNA"/>
</dbReference>
<keyword evidence="5" id="KW-0479">Metal-binding</keyword>
<comment type="caution">
    <text evidence="9">The sequence shown here is derived from an EMBL/GenBank/DDBJ whole genome shotgun (WGS) entry which is preliminary data.</text>
</comment>
<dbReference type="AlphaFoldDB" id="A0A8J4CJX6"/>
<dbReference type="PANTHER" id="PTHR43281:SF1">
    <property type="entry name" value="FARNESYL DIPHOSPHATE SYNTHASE"/>
    <property type="match status" value="1"/>
</dbReference>
<evidence type="ECO:0000256" key="6">
    <source>
        <dbReference type="ARBA" id="ARBA00022842"/>
    </source>
</evidence>
<dbReference type="InterPro" id="IPR053378">
    <property type="entry name" value="Prenyl_diphosphate_synthase"/>
</dbReference>
<dbReference type="InterPro" id="IPR008949">
    <property type="entry name" value="Isoprenoid_synthase_dom_sf"/>
</dbReference>
<dbReference type="GO" id="GO:0008299">
    <property type="term" value="P:isoprenoid biosynthetic process"/>
    <property type="evidence" value="ECO:0007669"/>
    <property type="project" value="UniProtKB-KW"/>
</dbReference>
<dbReference type="SUPFAM" id="SSF48576">
    <property type="entry name" value="Terpenoid synthases"/>
    <property type="match status" value="1"/>
</dbReference>
<evidence type="ECO:0000256" key="5">
    <source>
        <dbReference type="ARBA" id="ARBA00022723"/>
    </source>
</evidence>
<dbReference type="PROSITE" id="PS00444">
    <property type="entry name" value="POLYPRENYL_SYNTHASE_2"/>
    <property type="match status" value="1"/>
</dbReference>
<evidence type="ECO:0008006" key="12">
    <source>
        <dbReference type="Google" id="ProtNLM"/>
    </source>
</evidence>
<dbReference type="Proteomes" id="UP000722791">
    <property type="component" value="Unassembled WGS sequence"/>
</dbReference>
<dbReference type="CDD" id="cd00685">
    <property type="entry name" value="Trans_IPPS_HT"/>
    <property type="match status" value="1"/>
</dbReference>
<keyword evidence="4 8" id="KW-0808">Transferase</keyword>
<dbReference type="InterPro" id="IPR033749">
    <property type="entry name" value="Polyprenyl_synt_CS"/>
</dbReference>